<dbReference type="InterPro" id="IPR019285">
    <property type="entry name" value="DUF2336"/>
</dbReference>
<dbReference type="RefSeq" id="WP_161708476.1">
    <property type="nucleotide sequence ID" value="NZ_JAABLQ010000001.1"/>
</dbReference>
<protein>
    <submittedName>
        <fullName evidence="2">DUF2336 domain-containing protein</fullName>
    </submittedName>
</protein>
<organism evidence="2 3">
    <name type="scientific">Pannonibacter tanglangensis</name>
    <dbReference type="NCBI Taxonomy" id="2750084"/>
    <lineage>
        <taxon>Bacteria</taxon>
        <taxon>Pseudomonadati</taxon>
        <taxon>Pseudomonadota</taxon>
        <taxon>Alphaproteobacteria</taxon>
        <taxon>Hyphomicrobiales</taxon>
        <taxon>Stappiaceae</taxon>
        <taxon>Pannonibacter</taxon>
    </lineage>
</organism>
<evidence type="ECO:0000313" key="2">
    <source>
        <dbReference type="EMBL" id="NBN78489.1"/>
    </source>
</evidence>
<reference evidence="3" key="1">
    <citation type="submission" date="2020-01" db="EMBL/GenBank/DDBJ databases">
        <authorList>
            <person name="Fang Y."/>
            <person name="Sun R."/>
            <person name="Nie L."/>
            <person name="He J."/>
            <person name="Hao L."/>
            <person name="Wang L."/>
            <person name="Su S."/>
            <person name="Lv E."/>
            <person name="Zhang Z."/>
            <person name="Xie R."/>
            <person name="Liu H."/>
        </authorList>
    </citation>
    <scope>NUCLEOTIDE SEQUENCE [LARGE SCALE GENOMIC DNA]</scope>
    <source>
        <strain evidence="3">XCT-53</strain>
    </source>
</reference>
<keyword evidence="3" id="KW-1185">Reference proteome</keyword>
<evidence type="ECO:0000256" key="1">
    <source>
        <dbReference type="SAM" id="MobiDB-lite"/>
    </source>
</evidence>
<comment type="caution">
    <text evidence="2">The sequence shown here is derived from an EMBL/GenBank/DDBJ whole genome shotgun (WGS) entry which is preliminary data.</text>
</comment>
<dbReference type="Pfam" id="PF10098">
    <property type="entry name" value="DUF2336"/>
    <property type="match status" value="1"/>
</dbReference>
<feature type="compositionally biased region" description="Low complexity" evidence="1">
    <location>
        <begin position="373"/>
        <end position="405"/>
    </location>
</feature>
<dbReference type="AlphaFoldDB" id="A0A7X5F4U1"/>
<dbReference type="EMBL" id="JAABLQ010000001">
    <property type="protein sequence ID" value="NBN78489.1"/>
    <property type="molecule type" value="Genomic_DNA"/>
</dbReference>
<sequence length="414" mass="43285">MSPVPPSRDLDRPAPDPDLIRKDRLLLAATELFCARERHDRGEQKAFGELALQLYDATSLADRRRVACLLARASGVPSAVLARLADDADALVAYPVLLHAPQLDQDVLARVAGRGPESLRRAILRRADLAAPALAILAAEAEPDTLIALADRRPDELDDTVLEALCRRPAVMDRLGPLLAERNLLPSDLLLARFPTLDPVNRQRALAAAGLRALADRARQGPPRLPRPLLSTALLQKLSATALACGPEAFAGDLSRLLDLDGDFSLSIVADASGESLVVALKALGMPAADTASILVRLAGASLSLEALRAALRLHETLGLAAAQLLVATWRQHAPAEGTATATGAATTPVRAGAESRAASPVAGLRGSDGGITQPQSQPLPHSHPQSVPQSQPAAGAQPQTALPASRGGTRQAS</sequence>
<name>A0A7X5F4U1_9HYPH</name>
<proteinExistence type="predicted"/>
<gene>
    <name evidence="2" type="ORF">GWI72_09435</name>
</gene>
<dbReference type="Proteomes" id="UP000586722">
    <property type="component" value="Unassembled WGS sequence"/>
</dbReference>
<accession>A0A7X5F4U1</accession>
<feature type="compositionally biased region" description="Low complexity" evidence="1">
    <location>
        <begin position="338"/>
        <end position="353"/>
    </location>
</feature>
<feature type="region of interest" description="Disordered" evidence="1">
    <location>
        <begin position="338"/>
        <end position="414"/>
    </location>
</feature>
<evidence type="ECO:0000313" key="3">
    <source>
        <dbReference type="Proteomes" id="UP000586722"/>
    </source>
</evidence>